<reference evidence="2" key="1">
    <citation type="submission" date="2022-01" db="UniProtKB">
        <authorList>
            <consortium name="EnsemblMetazoa"/>
        </authorList>
    </citation>
    <scope>IDENTIFICATION</scope>
</reference>
<gene>
    <name evidence="2" type="primary">106670517</name>
</gene>
<accession>A0A8I6S5A8</accession>
<dbReference type="GO" id="GO:0005509">
    <property type="term" value="F:calcium ion binding"/>
    <property type="evidence" value="ECO:0007669"/>
    <property type="project" value="InterPro"/>
</dbReference>
<proteinExistence type="predicted"/>
<protein>
    <recommendedName>
        <fullName evidence="1">EF-hand domain-containing protein</fullName>
    </recommendedName>
</protein>
<evidence type="ECO:0000313" key="3">
    <source>
        <dbReference type="Proteomes" id="UP000494040"/>
    </source>
</evidence>
<dbReference type="AlphaFoldDB" id="A0A8I6S5A8"/>
<keyword evidence="3" id="KW-1185">Reference proteome</keyword>
<dbReference type="PANTHER" id="PTHR20875">
    <property type="entry name" value="EF-HAND CALCIUM-BINDING DOMAIN-CONTAINING PROTEIN 6-RELATED"/>
    <property type="match status" value="1"/>
</dbReference>
<dbReference type="Proteomes" id="UP000494040">
    <property type="component" value="Unassembled WGS sequence"/>
</dbReference>
<dbReference type="PANTHER" id="PTHR20875:SF0">
    <property type="entry name" value="GH12158P"/>
    <property type="match status" value="1"/>
</dbReference>
<dbReference type="InterPro" id="IPR002048">
    <property type="entry name" value="EF_hand_dom"/>
</dbReference>
<organism evidence="2 3">
    <name type="scientific">Cimex lectularius</name>
    <name type="common">Bed bug</name>
    <name type="synonym">Acanthia lectularia</name>
    <dbReference type="NCBI Taxonomy" id="79782"/>
    <lineage>
        <taxon>Eukaryota</taxon>
        <taxon>Metazoa</taxon>
        <taxon>Ecdysozoa</taxon>
        <taxon>Arthropoda</taxon>
        <taxon>Hexapoda</taxon>
        <taxon>Insecta</taxon>
        <taxon>Pterygota</taxon>
        <taxon>Neoptera</taxon>
        <taxon>Paraneoptera</taxon>
        <taxon>Hemiptera</taxon>
        <taxon>Heteroptera</taxon>
        <taxon>Panheteroptera</taxon>
        <taxon>Cimicomorpha</taxon>
        <taxon>Cimicidae</taxon>
        <taxon>Cimex</taxon>
    </lineage>
</organism>
<name>A0A8I6S5A8_CIMLE</name>
<dbReference type="EnsemblMetazoa" id="XM_014400952.2">
    <property type="protein sequence ID" value="XP_014256438.1"/>
    <property type="gene ID" value="LOC106670517"/>
</dbReference>
<dbReference type="Gene3D" id="1.10.238.10">
    <property type="entry name" value="EF-hand"/>
    <property type="match status" value="1"/>
</dbReference>
<dbReference type="OrthoDB" id="6596455at2759"/>
<dbReference type="InterPro" id="IPR011992">
    <property type="entry name" value="EF-hand-dom_pair"/>
</dbReference>
<evidence type="ECO:0000313" key="2">
    <source>
        <dbReference type="EnsemblMetazoa" id="XP_014256438.1"/>
    </source>
</evidence>
<dbReference type="PROSITE" id="PS50222">
    <property type="entry name" value="EF_HAND_2"/>
    <property type="match status" value="1"/>
</dbReference>
<dbReference type="InterPro" id="IPR052603">
    <property type="entry name" value="EFCB6"/>
</dbReference>
<sequence length="730" mass="84468">MEQAENARLENRKILGKIWSTICKIREVFNRYSRSLSLAPYFEFFDVRKEGVITYREFLNVLLIHLKDVIGLSKDQATELADFYKGRDGRVLYKQFVDCIDLDCETVIHPRYCYGNEQTYLGSPNPMDGYDKKQLDAVLNAIAARVYAMDISLIPVFRQYEVVVRSGGVMPISQFTSALEFLQIKLNKSDFYLVLKRYLHNNFAVNYVLFTSDIEDRISQLISCGLMNQYGVIDERKLIQAKPCDPPIHINPLSDIFYTEPEPHPAIRQIPFNEKAYDVFRQVQFQINVDRVNIEPFFTPLDPLRSGTVLDFQFIKVLNNCGVQKSCMFTETELKSLCDLYRVFSDPRSVNYRLFLSDIQNARNPIMCSVTCEYPAIRDMRKRTHIRGNYFPHTTKVRKEACELALRKLQKFLKERHLTLITDFQREDLGNFGHVSPGTFRKVIGEVKANLILSATEMKSLDDRYIDLKGFDYRRFLDEIHEGVEHVVPTEKDVTAELFDDNPSIKIENPPPLKKGISLCSPEEVINKLKLQVKQLRVALDDYIAQYNPLRESFVPMNLIWRALSSAGFRLNQQDMDMVVKLFGTPLRNNVIDVKQFLETIYSDEYQLGLEKTPLIIPLAGIPILDKRAHSMSRIEREELEEAMHKLGNKAEFFVQDLFREFDKVGTGIIEKKDFPRALSYLGRGNEYLLTNRELDLVYKGFCRSHGIITGLDYAALCKAVKAVRELNPI</sequence>
<dbReference type="SUPFAM" id="SSF47473">
    <property type="entry name" value="EF-hand"/>
    <property type="match status" value="2"/>
</dbReference>
<evidence type="ECO:0000259" key="1">
    <source>
        <dbReference type="PROSITE" id="PS50222"/>
    </source>
</evidence>
<dbReference type="KEGG" id="clec:106670517"/>
<feature type="domain" description="EF-hand" evidence="1">
    <location>
        <begin position="650"/>
        <end position="685"/>
    </location>
</feature>
<dbReference type="OMA" id="RIMYKIQ"/>